<dbReference type="Proteomes" id="UP000663791">
    <property type="component" value="Unassembled WGS sequence"/>
</dbReference>
<evidence type="ECO:0000313" key="4">
    <source>
        <dbReference type="Proteomes" id="UP000663791"/>
    </source>
</evidence>
<sequence length="203" mass="20588">MPELSTPPPAAGARPRPAGPLLTVPVALGAGLGLLAGWLWWTWWGPAPTGKIFETRVGLRWYPDPFDAGIARDFDGTATFVILGLGLGVLLGVVAGVLCRRAAVPGLVAALVGAVVATVAMVLVGTALSPPDPATLVSGRAAGDTLPGHLHVGGWTPYLAWPVGVALGYFAVMIAILNPREAQGQPSTAAGDPAGPSADVRRA</sequence>
<keyword evidence="2" id="KW-0472">Membrane</keyword>
<feature type="transmembrane region" description="Helical" evidence="2">
    <location>
        <begin position="78"/>
        <end position="99"/>
    </location>
</feature>
<evidence type="ECO:0000313" key="3">
    <source>
        <dbReference type="EMBL" id="MBM9460494.1"/>
    </source>
</evidence>
<name>A0A939BTC0_9ACTN</name>
<feature type="region of interest" description="Disordered" evidence="1">
    <location>
        <begin position="183"/>
        <end position="203"/>
    </location>
</feature>
<keyword evidence="2" id="KW-0812">Transmembrane</keyword>
<keyword evidence="2" id="KW-1133">Transmembrane helix</keyword>
<reference evidence="3" key="1">
    <citation type="submission" date="2021-01" db="EMBL/GenBank/DDBJ databases">
        <title>Novel species in genus Nocardioides.</title>
        <authorList>
            <person name="Zhang G."/>
        </authorList>
    </citation>
    <scope>NUCLEOTIDE SEQUENCE</scope>
    <source>
        <strain evidence="3">Zg-536</strain>
    </source>
</reference>
<accession>A0A939BTC0</accession>
<dbReference type="AlphaFoldDB" id="A0A939BTC0"/>
<proteinExistence type="predicted"/>
<protein>
    <recommendedName>
        <fullName evidence="5">DUF2567 domain-containing protein</fullName>
    </recommendedName>
</protein>
<keyword evidence="4" id="KW-1185">Reference proteome</keyword>
<dbReference type="EMBL" id="JAERTX010000009">
    <property type="protein sequence ID" value="MBM9460494.1"/>
    <property type="molecule type" value="Genomic_DNA"/>
</dbReference>
<organism evidence="3 4">
    <name type="scientific">Nocardioides faecalis</name>
    <dbReference type="NCBI Taxonomy" id="2803858"/>
    <lineage>
        <taxon>Bacteria</taxon>
        <taxon>Bacillati</taxon>
        <taxon>Actinomycetota</taxon>
        <taxon>Actinomycetes</taxon>
        <taxon>Propionibacteriales</taxon>
        <taxon>Nocardioidaceae</taxon>
        <taxon>Nocardioides</taxon>
    </lineage>
</organism>
<dbReference type="RefSeq" id="WP_205291812.1">
    <property type="nucleotide sequence ID" value="NZ_JAERTX010000009.1"/>
</dbReference>
<feature type="transmembrane region" description="Helical" evidence="2">
    <location>
        <begin position="21"/>
        <end position="41"/>
    </location>
</feature>
<gene>
    <name evidence="3" type="ORF">JK386_11320</name>
</gene>
<feature type="transmembrane region" description="Helical" evidence="2">
    <location>
        <begin position="158"/>
        <end position="177"/>
    </location>
</feature>
<evidence type="ECO:0008006" key="5">
    <source>
        <dbReference type="Google" id="ProtNLM"/>
    </source>
</evidence>
<evidence type="ECO:0000256" key="2">
    <source>
        <dbReference type="SAM" id="Phobius"/>
    </source>
</evidence>
<feature type="transmembrane region" description="Helical" evidence="2">
    <location>
        <begin position="106"/>
        <end position="128"/>
    </location>
</feature>
<evidence type="ECO:0000256" key="1">
    <source>
        <dbReference type="SAM" id="MobiDB-lite"/>
    </source>
</evidence>
<comment type="caution">
    <text evidence="3">The sequence shown here is derived from an EMBL/GenBank/DDBJ whole genome shotgun (WGS) entry which is preliminary data.</text>
</comment>